<reference evidence="1 2" key="1">
    <citation type="journal article" date="2019" name="Nat. Ecol. Evol.">
        <title>Megaphylogeny resolves global patterns of mushroom evolution.</title>
        <authorList>
            <person name="Varga T."/>
            <person name="Krizsan K."/>
            <person name="Foldi C."/>
            <person name="Dima B."/>
            <person name="Sanchez-Garcia M."/>
            <person name="Sanchez-Ramirez S."/>
            <person name="Szollosi G.J."/>
            <person name="Szarkandi J.G."/>
            <person name="Papp V."/>
            <person name="Albert L."/>
            <person name="Andreopoulos W."/>
            <person name="Angelini C."/>
            <person name="Antonin V."/>
            <person name="Barry K.W."/>
            <person name="Bougher N.L."/>
            <person name="Buchanan P."/>
            <person name="Buyck B."/>
            <person name="Bense V."/>
            <person name="Catcheside P."/>
            <person name="Chovatia M."/>
            <person name="Cooper J."/>
            <person name="Damon W."/>
            <person name="Desjardin D."/>
            <person name="Finy P."/>
            <person name="Geml J."/>
            <person name="Haridas S."/>
            <person name="Hughes K."/>
            <person name="Justo A."/>
            <person name="Karasinski D."/>
            <person name="Kautmanova I."/>
            <person name="Kiss B."/>
            <person name="Kocsube S."/>
            <person name="Kotiranta H."/>
            <person name="LaButti K.M."/>
            <person name="Lechner B.E."/>
            <person name="Liimatainen K."/>
            <person name="Lipzen A."/>
            <person name="Lukacs Z."/>
            <person name="Mihaltcheva S."/>
            <person name="Morgado L.N."/>
            <person name="Niskanen T."/>
            <person name="Noordeloos M.E."/>
            <person name="Ohm R.A."/>
            <person name="Ortiz-Santana B."/>
            <person name="Ovrebo C."/>
            <person name="Racz N."/>
            <person name="Riley R."/>
            <person name="Savchenko A."/>
            <person name="Shiryaev A."/>
            <person name="Soop K."/>
            <person name="Spirin V."/>
            <person name="Szebenyi C."/>
            <person name="Tomsovsky M."/>
            <person name="Tulloss R.E."/>
            <person name="Uehling J."/>
            <person name="Grigoriev I.V."/>
            <person name="Vagvolgyi C."/>
            <person name="Papp T."/>
            <person name="Martin F.M."/>
            <person name="Miettinen O."/>
            <person name="Hibbett D.S."/>
            <person name="Nagy L.G."/>
        </authorList>
    </citation>
    <scope>NUCLEOTIDE SEQUENCE [LARGE SCALE GENOMIC DNA]</scope>
    <source>
        <strain evidence="1 2">CBS 962.96</strain>
    </source>
</reference>
<evidence type="ECO:0000313" key="1">
    <source>
        <dbReference type="EMBL" id="THU75301.1"/>
    </source>
</evidence>
<dbReference type="AlphaFoldDB" id="A0A4S8KIZ2"/>
<dbReference type="OrthoDB" id="2688706at2759"/>
<dbReference type="PANTHER" id="PTHR10622:SF10">
    <property type="entry name" value="HET DOMAIN-CONTAINING PROTEIN"/>
    <property type="match status" value="1"/>
</dbReference>
<proteinExistence type="predicted"/>
<gene>
    <name evidence="1" type="ORF">K435DRAFT_914937</name>
</gene>
<sequence>MSWAIVRKTTRPQDQAYCLFGILGVTMNLDYEEDVKTAFSRLQKAMIEVHPDKYEGSSLADYGDELYIDIMLFCHNIQARVANPRGNENARERSRQSFLQPRDRAHCLLGILDVTLDPDYEEDVEKAFTRLQTALVEADLEEYVDSVLAEDDDELYSIFDSRGTQMDKGRMNLPTSLIIHTGETLCKD</sequence>
<dbReference type="EMBL" id="ML182422">
    <property type="protein sequence ID" value="THU75301.1"/>
    <property type="molecule type" value="Genomic_DNA"/>
</dbReference>
<organism evidence="1 2">
    <name type="scientific">Dendrothele bispora (strain CBS 962.96)</name>
    <dbReference type="NCBI Taxonomy" id="1314807"/>
    <lineage>
        <taxon>Eukaryota</taxon>
        <taxon>Fungi</taxon>
        <taxon>Dikarya</taxon>
        <taxon>Basidiomycota</taxon>
        <taxon>Agaricomycotina</taxon>
        <taxon>Agaricomycetes</taxon>
        <taxon>Agaricomycetidae</taxon>
        <taxon>Agaricales</taxon>
        <taxon>Agaricales incertae sedis</taxon>
        <taxon>Dendrothele</taxon>
    </lineage>
</organism>
<protein>
    <submittedName>
        <fullName evidence="1">Uncharacterized protein</fullName>
    </submittedName>
</protein>
<name>A0A4S8KIZ2_DENBC</name>
<accession>A0A4S8KIZ2</accession>
<evidence type="ECO:0000313" key="2">
    <source>
        <dbReference type="Proteomes" id="UP000297245"/>
    </source>
</evidence>
<dbReference type="PANTHER" id="PTHR10622">
    <property type="entry name" value="HET DOMAIN-CONTAINING PROTEIN"/>
    <property type="match status" value="1"/>
</dbReference>
<keyword evidence="2" id="KW-1185">Reference proteome</keyword>
<dbReference type="Proteomes" id="UP000297245">
    <property type="component" value="Unassembled WGS sequence"/>
</dbReference>